<proteinExistence type="inferred from homology"/>
<accession>A0A166Q4J6</accession>
<dbReference type="Pfam" id="PF00069">
    <property type="entry name" value="Pkinase"/>
    <property type="match status" value="2"/>
</dbReference>
<feature type="compositionally biased region" description="Polar residues" evidence="6">
    <location>
        <begin position="650"/>
        <end position="664"/>
    </location>
</feature>
<organism evidence="8 9">
    <name type="scientific">Athelia psychrophila</name>
    <dbReference type="NCBI Taxonomy" id="1759441"/>
    <lineage>
        <taxon>Eukaryota</taxon>
        <taxon>Fungi</taxon>
        <taxon>Dikarya</taxon>
        <taxon>Basidiomycota</taxon>
        <taxon>Agaricomycotina</taxon>
        <taxon>Agaricomycetes</taxon>
        <taxon>Agaricomycetidae</taxon>
        <taxon>Atheliales</taxon>
        <taxon>Atheliaceae</taxon>
        <taxon>Athelia</taxon>
    </lineage>
</organism>
<evidence type="ECO:0000259" key="7">
    <source>
        <dbReference type="PROSITE" id="PS50011"/>
    </source>
</evidence>
<evidence type="ECO:0000256" key="2">
    <source>
        <dbReference type="ARBA" id="ARBA00038271"/>
    </source>
</evidence>
<keyword evidence="1" id="KW-0597">Phosphoprotein</keyword>
<dbReference type="PROSITE" id="PS50011">
    <property type="entry name" value="PROTEIN_KINASE_DOM"/>
    <property type="match status" value="1"/>
</dbReference>
<comment type="similarity">
    <text evidence="2">Belongs to the protein kinase superfamily. STE Ser/Thr protein kinase family. COT1 subfamily.</text>
</comment>
<evidence type="ECO:0000256" key="4">
    <source>
        <dbReference type="ARBA" id="ARBA00048679"/>
    </source>
</evidence>
<dbReference type="PROSITE" id="PS00108">
    <property type="entry name" value="PROTEIN_KINASE_ST"/>
    <property type="match status" value="1"/>
</dbReference>
<reference evidence="8 9" key="1">
    <citation type="journal article" date="2016" name="Mol. Biol. Evol.">
        <title>Comparative Genomics of Early-Diverging Mushroom-Forming Fungi Provides Insights into the Origins of Lignocellulose Decay Capabilities.</title>
        <authorList>
            <person name="Nagy L.G."/>
            <person name="Riley R."/>
            <person name="Tritt A."/>
            <person name="Adam C."/>
            <person name="Daum C."/>
            <person name="Floudas D."/>
            <person name="Sun H."/>
            <person name="Yadav J.S."/>
            <person name="Pangilinan J."/>
            <person name="Larsson K.H."/>
            <person name="Matsuura K."/>
            <person name="Barry K."/>
            <person name="Labutti K."/>
            <person name="Kuo R."/>
            <person name="Ohm R.A."/>
            <person name="Bhattacharya S.S."/>
            <person name="Shirouzu T."/>
            <person name="Yoshinaga Y."/>
            <person name="Martin F.M."/>
            <person name="Grigoriev I.V."/>
            <person name="Hibbett D.S."/>
        </authorList>
    </citation>
    <scope>NUCLEOTIDE SEQUENCE [LARGE SCALE GENOMIC DNA]</scope>
    <source>
        <strain evidence="8 9">CBS 109695</strain>
    </source>
</reference>
<dbReference type="GO" id="GO:0005856">
    <property type="term" value="C:cytoskeleton"/>
    <property type="evidence" value="ECO:0007669"/>
    <property type="project" value="TreeGrafter"/>
</dbReference>
<feature type="region of interest" description="Disordered" evidence="6">
    <location>
        <begin position="596"/>
        <end position="700"/>
    </location>
</feature>
<name>A0A166Q4J6_9AGAM</name>
<keyword evidence="5" id="KW-0175">Coiled coil</keyword>
<dbReference type="AlphaFoldDB" id="A0A166Q4J6"/>
<dbReference type="Gene3D" id="3.30.200.20">
    <property type="entry name" value="Phosphorylase Kinase, domain 1"/>
    <property type="match status" value="1"/>
</dbReference>
<feature type="region of interest" description="Disordered" evidence="6">
    <location>
        <begin position="258"/>
        <end position="282"/>
    </location>
</feature>
<protein>
    <submittedName>
        <fullName evidence="8">Kinase-like protein</fullName>
    </submittedName>
</protein>
<feature type="domain" description="Protein kinase" evidence="7">
    <location>
        <begin position="58"/>
        <end position="367"/>
    </location>
</feature>
<gene>
    <name evidence="8" type="ORF">FIBSPDRAFT_949023</name>
</gene>
<feature type="region of interest" description="Disordered" evidence="6">
    <location>
        <begin position="396"/>
        <end position="420"/>
    </location>
</feature>
<dbReference type="InterPro" id="IPR011009">
    <property type="entry name" value="Kinase-like_dom_sf"/>
</dbReference>
<comment type="catalytic activity">
    <reaction evidence="4">
        <text>L-seryl-[protein] + ATP = O-phospho-L-seryl-[protein] + ADP + H(+)</text>
        <dbReference type="Rhea" id="RHEA:17989"/>
        <dbReference type="Rhea" id="RHEA-COMP:9863"/>
        <dbReference type="Rhea" id="RHEA-COMP:11604"/>
        <dbReference type="ChEBI" id="CHEBI:15378"/>
        <dbReference type="ChEBI" id="CHEBI:29999"/>
        <dbReference type="ChEBI" id="CHEBI:30616"/>
        <dbReference type="ChEBI" id="CHEBI:83421"/>
        <dbReference type="ChEBI" id="CHEBI:456216"/>
        <dbReference type="EC" id="2.7.11.1"/>
    </reaction>
</comment>
<dbReference type="InterPro" id="IPR008271">
    <property type="entry name" value="Ser/Thr_kinase_AS"/>
</dbReference>
<feature type="compositionally biased region" description="Low complexity" evidence="6">
    <location>
        <begin position="665"/>
        <end position="683"/>
    </location>
</feature>
<dbReference type="Proteomes" id="UP000076532">
    <property type="component" value="Unassembled WGS sequence"/>
</dbReference>
<feature type="coiled-coil region" evidence="5">
    <location>
        <begin position="717"/>
        <end position="744"/>
    </location>
</feature>
<dbReference type="InterPro" id="IPR000719">
    <property type="entry name" value="Prot_kinase_dom"/>
</dbReference>
<dbReference type="SMART" id="SM00220">
    <property type="entry name" value="S_TKc"/>
    <property type="match status" value="1"/>
</dbReference>
<comment type="catalytic activity">
    <reaction evidence="3">
        <text>L-threonyl-[protein] + ATP = O-phospho-L-threonyl-[protein] + ADP + H(+)</text>
        <dbReference type="Rhea" id="RHEA:46608"/>
        <dbReference type="Rhea" id="RHEA-COMP:11060"/>
        <dbReference type="Rhea" id="RHEA-COMP:11605"/>
        <dbReference type="ChEBI" id="CHEBI:15378"/>
        <dbReference type="ChEBI" id="CHEBI:30013"/>
        <dbReference type="ChEBI" id="CHEBI:30616"/>
        <dbReference type="ChEBI" id="CHEBI:61977"/>
        <dbReference type="ChEBI" id="CHEBI:456216"/>
        <dbReference type="EC" id="2.7.11.1"/>
    </reaction>
</comment>
<evidence type="ECO:0000256" key="6">
    <source>
        <dbReference type="SAM" id="MobiDB-lite"/>
    </source>
</evidence>
<feature type="compositionally biased region" description="Acidic residues" evidence="6">
    <location>
        <begin position="258"/>
        <end position="267"/>
    </location>
</feature>
<dbReference type="STRING" id="436010.A0A166Q4J6"/>
<dbReference type="GO" id="GO:0004674">
    <property type="term" value="F:protein serine/threonine kinase activity"/>
    <property type="evidence" value="ECO:0007669"/>
    <property type="project" value="UniProtKB-EC"/>
</dbReference>
<feature type="compositionally biased region" description="Basic and acidic residues" evidence="6">
    <location>
        <begin position="268"/>
        <end position="282"/>
    </location>
</feature>
<evidence type="ECO:0000256" key="3">
    <source>
        <dbReference type="ARBA" id="ARBA00047899"/>
    </source>
</evidence>
<dbReference type="Gene3D" id="1.10.510.10">
    <property type="entry name" value="Transferase(Phosphotransferase) domain 1"/>
    <property type="match status" value="1"/>
</dbReference>
<dbReference type="PANTHER" id="PTHR22988:SF71">
    <property type="entry name" value="CITRON RHO-INTERACTING KINASE"/>
    <property type="match status" value="1"/>
</dbReference>
<dbReference type="GO" id="GO:0031032">
    <property type="term" value="P:actomyosin structure organization"/>
    <property type="evidence" value="ECO:0007669"/>
    <property type="project" value="TreeGrafter"/>
</dbReference>
<dbReference type="GO" id="GO:0005737">
    <property type="term" value="C:cytoplasm"/>
    <property type="evidence" value="ECO:0007669"/>
    <property type="project" value="TreeGrafter"/>
</dbReference>
<dbReference type="InterPro" id="IPR050839">
    <property type="entry name" value="Rho-assoc_Ser/Thr_Kinase"/>
</dbReference>
<keyword evidence="9" id="KW-1185">Reference proteome</keyword>
<dbReference type="GO" id="GO:0005524">
    <property type="term" value="F:ATP binding"/>
    <property type="evidence" value="ECO:0007669"/>
    <property type="project" value="InterPro"/>
</dbReference>
<evidence type="ECO:0000313" key="8">
    <source>
        <dbReference type="EMBL" id="KZP26744.1"/>
    </source>
</evidence>
<evidence type="ECO:0000256" key="1">
    <source>
        <dbReference type="ARBA" id="ARBA00022553"/>
    </source>
</evidence>
<dbReference type="SUPFAM" id="SSF56112">
    <property type="entry name" value="Protein kinase-like (PK-like)"/>
    <property type="match status" value="1"/>
</dbReference>
<evidence type="ECO:0000313" key="9">
    <source>
        <dbReference type="Proteomes" id="UP000076532"/>
    </source>
</evidence>
<sequence length="746" mass="82489">MSIPWHTRKSRLGGLLNSQGDEDEDALALDRLLHGQSVIGKTAKTTEIDTLKFGDRDLLVVGTLEYGQFGVIDVVTCQLDGRVYVRKSVEKQFAYKTRDQCSPQFERDLLLKSLKTDSHWAPHLLCAFQTTTHLHIVMDYAEGGNLWDILESSPLDGKISEDDLKWWTPQIVSAVGWCHAQGFAHRDIKPHNFVLTRSAHLLLIDFGSAAPLFPPAHDGDGSQRIAKKYCLVPCGTCDYVSPEILRAHEEALVALELEMDDDDDDGEKESRQRSRGDDSLEEGYGKETDWWSMGAMLFEMAYGVAPFFAKDIRQTYLRIMDHETSLRFPRAIPVSAAYEDLLHKLLTPAETRLGRQGANEIMQHNVFEGTDWRDLHLQSAPQELHLPQFTYTTPVTSSSTYTPKPLAPANQSSYQGDGERSHSQAFAFSALFQSSLGSSSPALSALHSTPSRKLSRSAMRETGASAFIGFSWGPVADAFPQPEQIMNTPKPPIIRSSQSTPYHKHGYTFATPMRASSSTPHPHTFPRGSTIRRSTVQRRMVTDREAMKQLVDCVGMSARKKVIESGRKPRVLTLPLPRAGGMGSFMKLKDVRFGNANISEDDDDFTGTREPTGTMTQVIEYPSDPTSSESEGPASPSPSPRPGSAMSMLSRRSTTPTITASHSRLSLGVGTTPTTGGNSNTLSVFPLPPTPSLRHERSDSRRKAVGDGDVTFTAGTFDAMEDRYACMMEDVEDIEDRLARLRAEAA</sequence>
<dbReference type="EMBL" id="KV417512">
    <property type="protein sequence ID" value="KZP26744.1"/>
    <property type="molecule type" value="Genomic_DNA"/>
</dbReference>
<dbReference type="PANTHER" id="PTHR22988">
    <property type="entry name" value="MYOTONIC DYSTROPHY S/T KINASE-RELATED"/>
    <property type="match status" value="1"/>
</dbReference>
<evidence type="ECO:0000256" key="5">
    <source>
        <dbReference type="SAM" id="Coils"/>
    </source>
</evidence>
<dbReference type="OrthoDB" id="3359639at2759"/>